<dbReference type="Proteomes" id="UP000281474">
    <property type="component" value="Unassembled WGS sequence"/>
</dbReference>
<comment type="caution">
    <text evidence="1">The sequence shown here is derived from an EMBL/GenBank/DDBJ whole genome shotgun (WGS) entry which is preliminary data.</text>
</comment>
<protein>
    <submittedName>
        <fullName evidence="1">Uncharacterized protein</fullName>
    </submittedName>
</protein>
<proteinExistence type="predicted"/>
<dbReference type="EMBL" id="QZEI01000022">
    <property type="protein sequence ID" value="RLV60024.1"/>
    <property type="molecule type" value="Genomic_DNA"/>
</dbReference>
<evidence type="ECO:0000313" key="2">
    <source>
        <dbReference type="Proteomes" id="UP000281474"/>
    </source>
</evidence>
<reference evidence="1 2" key="1">
    <citation type="submission" date="2018-09" db="EMBL/GenBank/DDBJ databases">
        <title>Phylogeny of the Shewanellaceae, and recommendation for two new genera, Pseudoshewanella and Parashewanella.</title>
        <authorList>
            <person name="Wang G."/>
        </authorList>
    </citation>
    <scope>NUCLEOTIDE SEQUENCE [LARGE SCALE GENOMIC DNA]</scope>
    <source>
        <strain evidence="1 2">C51</strain>
    </source>
</reference>
<sequence>MSEIIRELSVNLLSKEDELQMTDMICHCWNIGGFPEGDTAELLWNTLIQPVISNCYSDPHHALANELRAITNKRRNLHADDSRFIINFELEPLGEYETHLNIRSILATPEQFFAVFLANDMSLHT</sequence>
<dbReference type="AlphaFoldDB" id="A0A3L8PXK2"/>
<keyword evidence="2" id="KW-1185">Reference proteome</keyword>
<gene>
    <name evidence="1" type="ORF">D5018_08900</name>
</gene>
<evidence type="ECO:0000313" key="1">
    <source>
        <dbReference type="EMBL" id="RLV60024.1"/>
    </source>
</evidence>
<name>A0A3L8PXK2_9GAMM</name>
<accession>A0A3L8PXK2</accession>
<dbReference type="OrthoDB" id="6195096at2"/>
<dbReference type="RefSeq" id="WP_121838659.1">
    <property type="nucleotide sequence ID" value="NZ_ML014771.1"/>
</dbReference>
<organism evidence="1 2">
    <name type="scientific">Parashewanella curva</name>
    <dbReference type="NCBI Taxonomy" id="2338552"/>
    <lineage>
        <taxon>Bacteria</taxon>
        <taxon>Pseudomonadati</taxon>
        <taxon>Pseudomonadota</taxon>
        <taxon>Gammaproteobacteria</taxon>
        <taxon>Alteromonadales</taxon>
        <taxon>Shewanellaceae</taxon>
        <taxon>Parashewanella</taxon>
    </lineage>
</organism>